<keyword evidence="2" id="KW-1185">Reference proteome</keyword>
<evidence type="ECO:0000313" key="2">
    <source>
        <dbReference type="Proteomes" id="UP001144978"/>
    </source>
</evidence>
<evidence type="ECO:0000313" key="1">
    <source>
        <dbReference type="EMBL" id="KAJ2959426.1"/>
    </source>
</evidence>
<gene>
    <name evidence="1" type="ORF">NUW54_g14477</name>
</gene>
<comment type="caution">
    <text evidence="1">The sequence shown here is derived from an EMBL/GenBank/DDBJ whole genome shotgun (WGS) entry which is preliminary data.</text>
</comment>
<protein>
    <submittedName>
        <fullName evidence="1">Uncharacterized protein</fullName>
    </submittedName>
</protein>
<reference evidence="1" key="1">
    <citation type="submission" date="2022-08" db="EMBL/GenBank/DDBJ databases">
        <title>Genome Sequence of Pycnoporus sanguineus.</title>
        <authorList>
            <person name="Buettner E."/>
        </authorList>
    </citation>
    <scope>NUCLEOTIDE SEQUENCE</scope>
    <source>
        <strain evidence="1">CG-C14</strain>
    </source>
</reference>
<dbReference type="EMBL" id="JANSHE010007510">
    <property type="protein sequence ID" value="KAJ2959426.1"/>
    <property type="molecule type" value="Genomic_DNA"/>
</dbReference>
<accession>A0ACC1MDW8</accession>
<proteinExistence type="predicted"/>
<dbReference type="Proteomes" id="UP001144978">
    <property type="component" value="Unassembled WGS sequence"/>
</dbReference>
<organism evidence="1 2">
    <name type="scientific">Trametes sanguinea</name>
    <dbReference type="NCBI Taxonomy" id="158606"/>
    <lineage>
        <taxon>Eukaryota</taxon>
        <taxon>Fungi</taxon>
        <taxon>Dikarya</taxon>
        <taxon>Basidiomycota</taxon>
        <taxon>Agaricomycotina</taxon>
        <taxon>Agaricomycetes</taxon>
        <taxon>Polyporales</taxon>
        <taxon>Polyporaceae</taxon>
        <taxon>Trametes</taxon>
    </lineage>
</organism>
<sequence length="176" mass="19815">MERRAWSRPRQDHCVLGVPIALLDHNCGSSTLSSTVSLNPAVCTERLKAFQEGNTPILLMSNVGTVGLNIAVANILIVVDNLWLAQETEQLVGRVWHHPQNKTVILYSIIADNTLDVFIVSLGSEKGLMHRRFMGQSTALERAMLTQKERAVRDAEDEEDEDEDPSRKRLQKQSRR</sequence>
<name>A0ACC1MDW8_9APHY</name>